<accession>B7PYM5</accession>
<dbReference type="PaxDb" id="6945-B7PYM5"/>
<reference evidence="4" key="2">
    <citation type="submission" date="2020-05" db="UniProtKB">
        <authorList>
            <consortium name="EnsemblMetazoa"/>
        </authorList>
    </citation>
    <scope>IDENTIFICATION</scope>
    <source>
        <strain evidence="4">wikel</strain>
    </source>
</reference>
<dbReference type="VEuPathDB" id="VectorBase:ISCI020275"/>
<dbReference type="OrthoDB" id="6348902at2759"/>
<sequence length="219" mass="23515">MSSSSIAMSLAISTLLSSSLVTLVHAEDTSHQDTLAMANVLGDLSGNTSDLSIDFRSLRRNSRSVLDAASASLLGAAAAMGLLGVVYPILASFGKVPSGPHERVIFGRGLAGLSEFVMTRVDKGLEKFPSIPSLDPQECMKRSVCEAHNQPNKYGLIGLALQLLYPPYSAPDEPTTVVSKYQLAARYGRQEDADCSRQYDGCIVSPLEIIQTVVTYFLR</sequence>
<dbReference type="Proteomes" id="UP000001555">
    <property type="component" value="Unassembled WGS sequence"/>
</dbReference>
<name>B7PYM5_IXOSC</name>
<dbReference type="EnsemblMetazoa" id="ISCW020275-RA">
    <property type="protein sequence ID" value="ISCW020275-PA"/>
    <property type="gene ID" value="ISCW020275"/>
</dbReference>
<feature type="transmembrane region" description="Helical" evidence="1">
    <location>
        <begin position="68"/>
        <end position="90"/>
    </location>
</feature>
<proteinExistence type="predicted"/>
<evidence type="ECO:0000313" key="3">
    <source>
        <dbReference type="EMBL" id="EEC11697.1"/>
    </source>
</evidence>
<keyword evidence="1" id="KW-0812">Transmembrane</keyword>
<evidence type="ECO:0000256" key="1">
    <source>
        <dbReference type="SAM" id="Phobius"/>
    </source>
</evidence>
<gene>
    <name evidence="4" type="primary">8033292</name>
    <name evidence="3" type="ORF">IscW_ISCW020275</name>
</gene>
<dbReference type="PANTHER" id="PTHR21398:SF6">
    <property type="entry name" value="AGAP007094-PA"/>
    <property type="match status" value="1"/>
</dbReference>
<dbReference type="AlphaFoldDB" id="B7PYM5"/>
<dbReference type="EMBL" id="ABJB011133651">
    <property type="status" value="NOT_ANNOTATED_CDS"/>
    <property type="molecule type" value="Genomic_DNA"/>
</dbReference>
<dbReference type="VEuPathDB" id="VectorBase:ISCW020275"/>
<keyword evidence="5" id="KW-1185">Reference proteome</keyword>
<evidence type="ECO:0000256" key="2">
    <source>
        <dbReference type="SAM" id="SignalP"/>
    </source>
</evidence>
<protein>
    <submittedName>
        <fullName evidence="3 4">Uncharacterized protein</fullName>
    </submittedName>
</protein>
<evidence type="ECO:0000313" key="4">
    <source>
        <dbReference type="EnsemblMetazoa" id="ISCW020275-PA"/>
    </source>
</evidence>
<feature type="signal peptide" evidence="2">
    <location>
        <begin position="1"/>
        <end position="26"/>
    </location>
</feature>
<keyword evidence="2" id="KW-0732">Signal</keyword>
<dbReference type="InterPro" id="IPR006631">
    <property type="entry name" value="DM4_12"/>
</dbReference>
<evidence type="ECO:0000313" key="5">
    <source>
        <dbReference type="Proteomes" id="UP000001555"/>
    </source>
</evidence>
<organism>
    <name type="scientific">Ixodes scapularis</name>
    <name type="common">Black-legged tick</name>
    <name type="synonym">Deer tick</name>
    <dbReference type="NCBI Taxonomy" id="6945"/>
    <lineage>
        <taxon>Eukaryota</taxon>
        <taxon>Metazoa</taxon>
        <taxon>Ecdysozoa</taxon>
        <taxon>Arthropoda</taxon>
        <taxon>Chelicerata</taxon>
        <taxon>Arachnida</taxon>
        <taxon>Acari</taxon>
        <taxon>Parasitiformes</taxon>
        <taxon>Ixodida</taxon>
        <taxon>Ixodoidea</taxon>
        <taxon>Ixodidae</taxon>
        <taxon>Ixodinae</taxon>
        <taxon>Ixodes</taxon>
    </lineage>
</organism>
<keyword evidence="1" id="KW-1133">Transmembrane helix</keyword>
<feature type="chain" id="PRO_5014568184" evidence="2">
    <location>
        <begin position="27"/>
        <end position="219"/>
    </location>
</feature>
<dbReference type="EMBL" id="ABJB010178882">
    <property type="status" value="NOT_ANNOTATED_CDS"/>
    <property type="molecule type" value="Genomic_DNA"/>
</dbReference>
<dbReference type="HOGENOM" id="CLU_1262796_0_0_1"/>
<reference evidence="3 5" key="1">
    <citation type="submission" date="2008-03" db="EMBL/GenBank/DDBJ databases">
        <title>Annotation of Ixodes scapularis.</title>
        <authorList>
            <consortium name="Ixodes scapularis Genome Project Consortium"/>
            <person name="Caler E."/>
            <person name="Hannick L.I."/>
            <person name="Bidwell S."/>
            <person name="Joardar V."/>
            <person name="Thiagarajan M."/>
            <person name="Amedeo P."/>
            <person name="Galinsky K.J."/>
            <person name="Schobel S."/>
            <person name="Inman J."/>
            <person name="Hostetler J."/>
            <person name="Miller J."/>
            <person name="Hammond M."/>
            <person name="Megy K."/>
            <person name="Lawson D."/>
            <person name="Kodira C."/>
            <person name="Sutton G."/>
            <person name="Meyer J."/>
            <person name="Hill C.A."/>
            <person name="Birren B."/>
            <person name="Nene V."/>
            <person name="Collins F."/>
            <person name="Alarcon-Chaidez F."/>
            <person name="Wikel S."/>
            <person name="Strausberg R."/>
        </authorList>
    </citation>
    <scope>NUCLEOTIDE SEQUENCE [LARGE SCALE GENOMIC DNA]</scope>
    <source>
        <strain evidence="5">Wikel</strain>
        <strain evidence="3">Wikel colony</strain>
    </source>
</reference>
<dbReference type="InParanoid" id="B7PYM5"/>
<dbReference type="PANTHER" id="PTHR21398">
    <property type="entry name" value="AGAP007094-PA"/>
    <property type="match status" value="1"/>
</dbReference>
<keyword evidence="1" id="KW-0472">Membrane</keyword>
<dbReference type="VEuPathDB" id="VectorBase:ISCP_007960"/>
<dbReference type="EMBL" id="DS820627">
    <property type="protein sequence ID" value="EEC11697.1"/>
    <property type="molecule type" value="Genomic_DNA"/>
</dbReference>
<dbReference type="KEGG" id="isc:8033292"/>
<dbReference type="Pfam" id="PF07841">
    <property type="entry name" value="DM4_12"/>
    <property type="match status" value="1"/>
</dbReference>